<organism evidence="1 2">
    <name type="scientific">Epilithonimonas zeae</name>
    <dbReference type="NCBI Taxonomy" id="1416779"/>
    <lineage>
        <taxon>Bacteria</taxon>
        <taxon>Pseudomonadati</taxon>
        <taxon>Bacteroidota</taxon>
        <taxon>Flavobacteriia</taxon>
        <taxon>Flavobacteriales</taxon>
        <taxon>Weeksellaceae</taxon>
        <taxon>Chryseobacterium group</taxon>
        <taxon>Epilithonimonas</taxon>
    </lineage>
</organism>
<accession>A0A1N6GX88</accession>
<proteinExistence type="predicted"/>
<evidence type="ECO:0000313" key="2">
    <source>
        <dbReference type="Proteomes" id="UP000185207"/>
    </source>
</evidence>
<dbReference type="STRING" id="1416779.SAMN05444409_2105"/>
<dbReference type="AlphaFoldDB" id="A0A1N6GX88"/>
<dbReference type="Proteomes" id="UP000185207">
    <property type="component" value="Unassembled WGS sequence"/>
</dbReference>
<gene>
    <name evidence="1" type="ORF">SAMN05444409_2105</name>
</gene>
<protein>
    <submittedName>
        <fullName evidence="1">Uncharacterized protein</fullName>
    </submittedName>
</protein>
<dbReference type="EMBL" id="FSRK01000001">
    <property type="protein sequence ID" value="SIO11985.1"/>
    <property type="molecule type" value="Genomic_DNA"/>
</dbReference>
<evidence type="ECO:0000313" key="1">
    <source>
        <dbReference type="EMBL" id="SIO11985.1"/>
    </source>
</evidence>
<sequence length="71" mass="8246">MKINSYWYSLDELKSALEKKGYTILTLEISTSARDYPLYETYALKDYEDANCLNTIKSVALKEFDVKPKLV</sequence>
<name>A0A1N6GX88_9FLAO</name>
<reference evidence="2" key="1">
    <citation type="submission" date="2016-11" db="EMBL/GenBank/DDBJ databases">
        <authorList>
            <person name="Varghese N."/>
            <person name="Submissions S."/>
        </authorList>
    </citation>
    <scope>NUCLEOTIDE SEQUENCE [LARGE SCALE GENOMIC DNA]</scope>
    <source>
        <strain evidence="2">DSM 27623</strain>
    </source>
</reference>
<keyword evidence="2" id="KW-1185">Reference proteome</keyword>